<feature type="compositionally biased region" description="Low complexity" evidence="1">
    <location>
        <begin position="232"/>
        <end position="244"/>
    </location>
</feature>
<reference evidence="2 3" key="1">
    <citation type="submission" date="2018-02" db="EMBL/GenBank/DDBJ databases">
        <title>Draft genome sequences of Elsinoe sp., causing black scab on jojoba.</title>
        <authorList>
            <person name="Stodart B."/>
            <person name="Jeffress S."/>
            <person name="Ash G."/>
            <person name="Arun Chinnappa K."/>
        </authorList>
    </citation>
    <scope>NUCLEOTIDE SEQUENCE [LARGE SCALE GENOMIC DNA]</scope>
    <source>
        <strain evidence="2 3">Hillstone_2</strain>
    </source>
</reference>
<evidence type="ECO:0000313" key="3">
    <source>
        <dbReference type="Proteomes" id="UP000308133"/>
    </source>
</evidence>
<dbReference type="AlphaFoldDB" id="A0A4U7AVN0"/>
<name>A0A4U7AVN0_9PEZI</name>
<feature type="compositionally biased region" description="Basic and acidic residues" evidence="1">
    <location>
        <begin position="213"/>
        <end position="229"/>
    </location>
</feature>
<feature type="region of interest" description="Disordered" evidence="1">
    <location>
        <begin position="1"/>
        <end position="25"/>
    </location>
</feature>
<gene>
    <name evidence="2" type="ORF">C1H76_8725</name>
</gene>
<feature type="region of interest" description="Disordered" evidence="1">
    <location>
        <begin position="285"/>
        <end position="304"/>
    </location>
</feature>
<accession>A0A4U7AVN0</accession>
<protein>
    <submittedName>
        <fullName evidence="2">Uncharacterized protein</fullName>
    </submittedName>
</protein>
<comment type="caution">
    <text evidence="2">The sequence shown here is derived from an EMBL/GenBank/DDBJ whole genome shotgun (WGS) entry which is preliminary data.</text>
</comment>
<proteinExistence type="predicted"/>
<dbReference type="Proteomes" id="UP000308133">
    <property type="component" value="Unassembled WGS sequence"/>
</dbReference>
<evidence type="ECO:0000256" key="1">
    <source>
        <dbReference type="SAM" id="MobiDB-lite"/>
    </source>
</evidence>
<sequence>MPVHTRTTEYYESSDSSDEGGSPIVNEKTADRFKVIENMTMTDILANKRMVWTKKSRNLIIYEASIHQFCAHDKPTVDELYALMEKIGMHTTNIRAFSILATKTLTFIKNNVNQAKLGPALYEHKVSNGVWQCYWRVFTADWTPGTVEKSLGAHTVEDWTLNQDEYRARPAGREALSDAKLAKLVTNMHAQALLGAKVYNRERNVRNDTQIDVDGKKTNSGAKIRDHGNKATVGGKKTKVTVPGHGLKMMPTPPPDHDKDRTGFRRSGMTPSDMDELERLVNIAPHGSRGDASTDSSGSDEWTDGAKHVEEADGQFVQEVEVAEACWVSRSGRGAEVAHWDVWKGRGGRNIEGSEVVNEADFTEDDEAVEVVTLSVE</sequence>
<organism evidence="2 3">
    <name type="scientific">Elsinoe australis</name>
    <dbReference type="NCBI Taxonomy" id="40998"/>
    <lineage>
        <taxon>Eukaryota</taxon>
        <taxon>Fungi</taxon>
        <taxon>Dikarya</taxon>
        <taxon>Ascomycota</taxon>
        <taxon>Pezizomycotina</taxon>
        <taxon>Dothideomycetes</taxon>
        <taxon>Dothideomycetidae</taxon>
        <taxon>Myriangiales</taxon>
        <taxon>Elsinoaceae</taxon>
        <taxon>Elsinoe</taxon>
    </lineage>
</organism>
<feature type="compositionally biased region" description="Low complexity" evidence="1">
    <location>
        <begin position="10"/>
        <end position="22"/>
    </location>
</feature>
<feature type="compositionally biased region" description="Polar residues" evidence="1">
    <location>
        <begin position="291"/>
        <end position="300"/>
    </location>
</feature>
<evidence type="ECO:0000313" key="2">
    <source>
        <dbReference type="EMBL" id="TKX19107.1"/>
    </source>
</evidence>
<dbReference type="EMBL" id="PTQR01000120">
    <property type="protein sequence ID" value="TKX19107.1"/>
    <property type="molecule type" value="Genomic_DNA"/>
</dbReference>
<feature type="region of interest" description="Disordered" evidence="1">
    <location>
        <begin position="212"/>
        <end position="262"/>
    </location>
</feature>